<accession>A0A8J8BCP1</accession>
<keyword evidence="1" id="KW-1003">Cell membrane</keyword>
<comment type="caution">
    <text evidence="8">The sequence shown here is derived from an EMBL/GenBank/DDBJ whole genome shotgun (WGS) entry which is preliminary data.</text>
</comment>
<dbReference type="PANTHER" id="PTHR30518:SF2">
    <property type="entry name" value="ENDOLYTIC MUREIN TRANSGLYCOSYLASE"/>
    <property type="match status" value="1"/>
</dbReference>
<evidence type="ECO:0000256" key="5">
    <source>
        <dbReference type="ARBA" id="ARBA00023239"/>
    </source>
</evidence>
<dbReference type="AlphaFoldDB" id="A0A8J8BCP1"/>
<protein>
    <submittedName>
        <fullName evidence="8">Endolytic transglycosylase MltG</fullName>
    </submittedName>
</protein>
<evidence type="ECO:0000313" key="8">
    <source>
        <dbReference type="EMBL" id="MBS2963715.1"/>
    </source>
</evidence>
<dbReference type="NCBIfam" id="TIGR00247">
    <property type="entry name" value="endolytic transglycosylase MltG"/>
    <property type="match status" value="1"/>
</dbReference>
<dbReference type="Proteomes" id="UP000677913">
    <property type="component" value="Unassembled WGS sequence"/>
</dbReference>
<keyword evidence="5" id="KW-0456">Lyase</keyword>
<evidence type="ECO:0000256" key="1">
    <source>
        <dbReference type="ARBA" id="ARBA00022475"/>
    </source>
</evidence>
<feature type="compositionally biased region" description="Polar residues" evidence="7">
    <location>
        <begin position="288"/>
        <end position="301"/>
    </location>
</feature>
<feature type="compositionally biased region" description="Low complexity" evidence="7">
    <location>
        <begin position="102"/>
        <end position="119"/>
    </location>
</feature>
<dbReference type="GO" id="GO:0071555">
    <property type="term" value="P:cell wall organization"/>
    <property type="evidence" value="ECO:0007669"/>
    <property type="project" value="UniProtKB-KW"/>
</dbReference>
<proteinExistence type="predicted"/>
<name>A0A8J8BCP1_9ACTN</name>
<evidence type="ECO:0000256" key="4">
    <source>
        <dbReference type="ARBA" id="ARBA00023136"/>
    </source>
</evidence>
<feature type="compositionally biased region" description="Polar residues" evidence="7">
    <location>
        <begin position="254"/>
        <end position="268"/>
    </location>
</feature>
<dbReference type="InterPro" id="IPR003770">
    <property type="entry name" value="MLTG-like"/>
</dbReference>
<feature type="region of interest" description="Disordered" evidence="7">
    <location>
        <begin position="1"/>
        <end position="395"/>
    </location>
</feature>
<dbReference type="GO" id="GO:0016829">
    <property type="term" value="F:lyase activity"/>
    <property type="evidence" value="ECO:0007669"/>
    <property type="project" value="UniProtKB-KW"/>
</dbReference>
<dbReference type="Gene3D" id="3.30.1490.480">
    <property type="entry name" value="Endolytic murein transglycosylase"/>
    <property type="match status" value="1"/>
</dbReference>
<organism evidence="8 9">
    <name type="scientific">Actinocrinis puniceicyclus</name>
    <dbReference type="NCBI Taxonomy" id="977794"/>
    <lineage>
        <taxon>Bacteria</taxon>
        <taxon>Bacillati</taxon>
        <taxon>Actinomycetota</taxon>
        <taxon>Actinomycetes</taxon>
        <taxon>Catenulisporales</taxon>
        <taxon>Actinospicaceae</taxon>
        <taxon>Actinocrinis</taxon>
    </lineage>
</organism>
<feature type="compositionally biased region" description="Low complexity" evidence="7">
    <location>
        <begin position="127"/>
        <end position="215"/>
    </location>
</feature>
<keyword evidence="3" id="KW-1133">Transmembrane helix</keyword>
<evidence type="ECO:0000256" key="6">
    <source>
        <dbReference type="ARBA" id="ARBA00023316"/>
    </source>
</evidence>
<evidence type="ECO:0000256" key="3">
    <source>
        <dbReference type="ARBA" id="ARBA00022989"/>
    </source>
</evidence>
<keyword evidence="2" id="KW-0812">Transmembrane</keyword>
<feature type="compositionally biased region" description="Basic and acidic residues" evidence="7">
    <location>
        <begin position="343"/>
        <end position="376"/>
    </location>
</feature>
<keyword evidence="6" id="KW-0961">Cell wall biogenesis/degradation</keyword>
<dbReference type="PANTHER" id="PTHR30518">
    <property type="entry name" value="ENDOLYTIC MUREIN TRANSGLYCOSYLASE"/>
    <property type="match status" value="1"/>
</dbReference>
<keyword evidence="9" id="KW-1185">Reference proteome</keyword>
<reference evidence="8" key="1">
    <citation type="submission" date="2021-04" db="EMBL/GenBank/DDBJ databases">
        <title>Genome based classification of Actinospica acidithermotolerans sp. nov., an actinobacterium isolated from an Indonesian hot spring.</title>
        <authorList>
            <person name="Kusuma A.B."/>
            <person name="Putra K.E."/>
            <person name="Nafisah S."/>
            <person name="Loh J."/>
            <person name="Nouioui I."/>
            <person name="Goodfellow M."/>
        </authorList>
    </citation>
    <scope>NUCLEOTIDE SEQUENCE</scope>
    <source>
        <strain evidence="8">DSM 45618</strain>
    </source>
</reference>
<evidence type="ECO:0000313" key="9">
    <source>
        <dbReference type="Proteomes" id="UP000677913"/>
    </source>
</evidence>
<keyword evidence="4" id="KW-0472">Membrane</keyword>
<evidence type="ECO:0000256" key="7">
    <source>
        <dbReference type="SAM" id="MobiDB-lite"/>
    </source>
</evidence>
<dbReference type="Pfam" id="PF02618">
    <property type="entry name" value="YceG"/>
    <property type="match status" value="1"/>
</dbReference>
<dbReference type="EMBL" id="JAGSXH010000033">
    <property type="protein sequence ID" value="MBS2963715.1"/>
    <property type="molecule type" value="Genomic_DNA"/>
</dbReference>
<dbReference type="RefSeq" id="WP_211467670.1">
    <property type="nucleotide sequence ID" value="NZ_JAGSXH010000033.1"/>
</dbReference>
<feature type="compositionally biased region" description="Polar residues" evidence="7">
    <location>
        <begin position="50"/>
        <end position="71"/>
    </location>
</feature>
<gene>
    <name evidence="8" type="primary">mltG</name>
    <name evidence="8" type="ORF">KGA66_11695</name>
</gene>
<sequence length="757" mass="80618">MSDDGWFGDLEEPAPPPGYAPGRGRRAASGREPQPGQSGQYPRQPGASGQYAQDQYQSNQYAQDYSVQPQASYYDELGPRSTPPHAWDSSQQQAYADSIGHQQPSYQQPSYEQQAYEPQSYEQPAYQEPYQSRQQYDQQQSYESQQPQRAQPQYGGQRGQAQRPAQPARPSSDPYASGSYASGSYGTDAYSSDPYSSGSYASGAYPSSSEPYSPGTQATDPYASGGYARPARRPNGASPGDSGASAVGSTSGGYTPTNGTRDPYSSGQYPVDRGGGGGRPAPGRGSANGLQTPGSAPTQVQDPYGRRRGSVESTGGYAQYEDDDEFPDSARTSRRASGYPGETDNRAEGAPRSRRHGVEADPLSRDEPDDDRFRLIDDDDDADDGEAGKGRKPKQKKGRNCLAVFLAFSVIAGGLGYGGYKGVQWYQSKYGAPPDYVSTTGTGAKVDVNIPSGAGGRTIGAKLFDAGVIKSQRAFTNACNAEPKCANIQAGTYLLPKGISAAAAVADLLDPKNQDSKSQLITYGGERAAQVFAALEAKTNWSDADIRAAIAGGKIDLPAWDTGQPGAKFPYAHIEGFIAAETYVLTDFKTPADLLKKMVDDQLAMFNQENMTAKAAALRLTPYKLLIIASLARAEAGSNTADLNKIAGVVFNRFSNPALFAHLGFDTSTLYGMGNTGTVPDNRDTANPYNTSVFGIKGLPPGPIDSPDQASIDAALNPNRANDYLYFCATPDGVQYAQNNTQWRSLGVKYKGLCGSG</sequence>
<evidence type="ECO:0000256" key="2">
    <source>
        <dbReference type="ARBA" id="ARBA00022692"/>
    </source>
</evidence>
<feature type="compositionally biased region" description="Low complexity" evidence="7">
    <location>
        <begin position="240"/>
        <end position="253"/>
    </location>
</feature>